<dbReference type="Pfam" id="PF25068">
    <property type="entry name" value="ARM_TT21_4th"/>
    <property type="match status" value="1"/>
</dbReference>
<evidence type="ECO:0000256" key="11">
    <source>
        <dbReference type="ARBA" id="ARBA00068477"/>
    </source>
</evidence>
<dbReference type="Ensembl" id="ENSCUST00005028747.1">
    <property type="protein sequence ID" value="ENSCUSP00005027782.1"/>
    <property type="gene ID" value="ENSCUSG00005016970.1"/>
</dbReference>
<evidence type="ECO:0000256" key="6">
    <source>
        <dbReference type="ARBA" id="ARBA00023069"/>
    </source>
</evidence>
<dbReference type="AlphaFoldDB" id="A0A8C3VEU1"/>
<dbReference type="FunFam" id="1.25.40.10:FF:000245">
    <property type="entry name" value="Tetratricopeptide repeat domain 21B"/>
    <property type="match status" value="2"/>
</dbReference>
<feature type="repeat" description="TPR" evidence="13">
    <location>
        <begin position="671"/>
        <end position="704"/>
    </location>
</feature>
<gene>
    <name evidence="19" type="primary">TTC21B</name>
</gene>
<keyword evidence="7" id="KW-0206">Cytoskeleton</keyword>
<dbReference type="InterPro" id="IPR056835">
    <property type="entry name" value="ARM_TT21_5th"/>
</dbReference>
<dbReference type="Gene3D" id="1.25.40.10">
    <property type="entry name" value="Tetratricopeptide repeat domain"/>
    <property type="match status" value="5"/>
</dbReference>
<dbReference type="FunFam" id="1.25.40.10:FF:000197">
    <property type="entry name" value="Tetratricopeptide repeat domain 21B"/>
    <property type="match status" value="1"/>
</dbReference>
<dbReference type="GO" id="GO:0061512">
    <property type="term" value="P:protein localization to cilium"/>
    <property type="evidence" value="ECO:0007669"/>
    <property type="project" value="TreeGrafter"/>
</dbReference>
<evidence type="ECO:0000313" key="19">
    <source>
        <dbReference type="Ensembl" id="ENSCUSP00005027782.1"/>
    </source>
</evidence>
<dbReference type="PANTHER" id="PTHR14699:SF1">
    <property type="entry name" value="TETRATRICOPEPTIDE REPEAT PROTEIN 21B"/>
    <property type="match status" value="1"/>
</dbReference>
<evidence type="ECO:0000259" key="18">
    <source>
        <dbReference type="Pfam" id="PF25068"/>
    </source>
</evidence>
<keyword evidence="6" id="KW-0969">Cilium</keyword>
<keyword evidence="20" id="KW-1185">Reference proteome</keyword>
<keyword evidence="5 13" id="KW-0802">TPR repeat</keyword>
<dbReference type="Pfam" id="PF25064">
    <property type="entry name" value="ARM_TT21_5th"/>
    <property type="match status" value="1"/>
</dbReference>
<dbReference type="InterPro" id="IPR011990">
    <property type="entry name" value="TPR-like_helical_dom_sf"/>
</dbReference>
<evidence type="ECO:0000256" key="7">
    <source>
        <dbReference type="ARBA" id="ARBA00023212"/>
    </source>
</evidence>
<dbReference type="GO" id="GO:0005930">
    <property type="term" value="C:axoneme"/>
    <property type="evidence" value="ECO:0007669"/>
    <property type="project" value="UniProtKB-SubCell"/>
</dbReference>
<proteinExistence type="inferred from homology"/>
<feature type="repeat" description="TPR" evidence="13">
    <location>
        <begin position="637"/>
        <end position="670"/>
    </location>
</feature>
<comment type="similarity">
    <text evidence="2">Belongs to the TTC21 family.</text>
</comment>
<reference evidence="19" key="1">
    <citation type="submission" date="2020-10" db="EMBL/GenBank/DDBJ databases">
        <title>Catharus ustulatus (Swainson's thrush) genome, bCatUst1, primary haplotype v2.</title>
        <authorList>
            <person name="Delmore K."/>
            <person name="Vafadar M."/>
            <person name="Formenti G."/>
            <person name="Chow W."/>
            <person name="Pelan S."/>
            <person name="Howe K."/>
            <person name="Rhie A."/>
            <person name="Mountcastle J."/>
            <person name="Haase B."/>
            <person name="Fedrigo O."/>
            <person name="Jarvis E.D."/>
        </authorList>
    </citation>
    <scope>NUCLEOTIDE SEQUENCE [LARGE SCALE GENOMIC DNA]</scope>
</reference>
<feature type="domain" description="Tetratricopeptide repeat protein 21A/21B fourth ARM" evidence="18">
    <location>
        <begin position="673"/>
        <end position="811"/>
    </location>
</feature>
<dbReference type="InterPro" id="IPR056833">
    <property type="entry name" value="ARM_TT21_N"/>
</dbReference>
<dbReference type="InterPro" id="IPR056834">
    <property type="entry name" value="ARM_TT21_C"/>
</dbReference>
<keyword evidence="3" id="KW-0963">Cytoplasm</keyword>
<evidence type="ECO:0000313" key="20">
    <source>
        <dbReference type="Proteomes" id="UP000694563"/>
    </source>
</evidence>
<dbReference type="Pfam" id="PF25058">
    <property type="entry name" value="ARM_TT21"/>
    <property type="match status" value="1"/>
</dbReference>
<dbReference type="Pfam" id="PF25063">
    <property type="entry name" value="ARM_TT21_C"/>
    <property type="match status" value="1"/>
</dbReference>
<dbReference type="InterPro" id="IPR056836">
    <property type="entry name" value="ARM_TT21_4th"/>
</dbReference>
<dbReference type="InterPro" id="IPR013105">
    <property type="entry name" value="TPR_2"/>
</dbReference>
<keyword evidence="8" id="KW-0966">Cell projection</keyword>
<dbReference type="GO" id="GO:0030991">
    <property type="term" value="C:intraciliary transport particle A"/>
    <property type="evidence" value="ECO:0007669"/>
    <property type="project" value="UniProtKB-ARBA"/>
</dbReference>
<dbReference type="InterPro" id="IPR019734">
    <property type="entry name" value="TPR_rpt"/>
</dbReference>
<dbReference type="FunFam" id="1.25.40.10:FF:000493">
    <property type="entry name" value="Tetratricopeptide repeat domain 21B"/>
    <property type="match status" value="1"/>
</dbReference>
<name>A0A8C3VEU1_CATUS</name>
<organism evidence="19 20">
    <name type="scientific">Catharus ustulatus</name>
    <name type="common">Russet-backed thrush</name>
    <name type="synonym">Hylocichla ustulatus</name>
    <dbReference type="NCBI Taxonomy" id="91951"/>
    <lineage>
        <taxon>Eukaryota</taxon>
        <taxon>Metazoa</taxon>
        <taxon>Chordata</taxon>
        <taxon>Craniata</taxon>
        <taxon>Vertebrata</taxon>
        <taxon>Euteleostomi</taxon>
        <taxon>Archelosauria</taxon>
        <taxon>Archosauria</taxon>
        <taxon>Dinosauria</taxon>
        <taxon>Saurischia</taxon>
        <taxon>Theropoda</taxon>
        <taxon>Coelurosauria</taxon>
        <taxon>Aves</taxon>
        <taxon>Neognathae</taxon>
        <taxon>Neoaves</taxon>
        <taxon>Telluraves</taxon>
        <taxon>Australaves</taxon>
        <taxon>Passeriformes</taxon>
        <taxon>Turdidae</taxon>
        <taxon>Catharus</taxon>
    </lineage>
</organism>
<feature type="domain" description="Tetratricopeptide repeat protein 21A/21B fifth ARM repeats" evidence="17">
    <location>
        <begin position="845"/>
        <end position="948"/>
    </location>
</feature>
<sequence>MFSVLYIEKQYLLFLEPLPYVLLWYYFERLTTRTLNKTFSDREAILELDARLKEQRKTAGQQALYYAGLFLWHLGREDKAREYVDRMIKVSGGGKEGLILKAWLDLTCGKETHIKKALKYFDEALQEGNDVFALLGKAQYFEVRQNYSGALDIVNQIIAIFPNFIPAFIKKMKLQLALQDWEQTVETAHRLLQKDPLNLEAMRMEALHHLCREGNISELILQHTQTLVQRAFDLASDNAEFATELGYQMILQGKVKEALKWYKTAMTLDETSVSALTGIIRCQLIQGQLEDAEQQLEFLNEIQQSIGKSGELSFLHAVLAMKKRKRQEEVFALLNDVLDTHFSSLCGFPLGVEYFEKLNPDFLLEIIREYLNFCPAQPASPGQSPSPLLKHCASVLETVVKTVPGLQQAVFLIAKVKYLSGDLEAAHSNLHYCLERNPSYADAHLLMAQVYLAQNNTKLCSQSLELCLSYNFEVREHPVYHLIKAQTQKKLGEIPEAIKTLQMARNLPGMRKPTASSKTKGKSIEIDTSDRVSVFLELVDAHRLNGEPHEAAIVIQDAINEFSGTPEELRVVIANADLAIAQGDVKHALTMLRNITPEQPYFVQAKEKMADIYLQYRKDKKLYAACYSDLVEKLPSAHTLLLLGDAYMNIQEPDEAIEVYEQALKKNPKDPSLASKIGKALIKTHNYSKAINYYEAAVRNGQQNFLCYDLAELLMKLKQYEQAEKVLQQALDHEGVRSRIVLVIPSFKKNQVHYFIARELQGRVLKRAQVEQLDAVPAQKQLAAEICAEIAKHSTAQRNYEKAIKFYKEALVHCETNNKVSSPSDYFALFFHSVFRCHKTFFQLSMMADLMFRKQDYEQAVFHFQQLLERKPDNYATLSRLIDLLRRAGKLEEIPRFLSMAEKHSSRTKLEPGFHYCEPNDALRHFNKARKDSDWGQNAVYNMIEICLNPDNETVGGEVFENLDADIGNSTEKQESVQLAVRTAGNLLKELKPQTIQGHIQLRIMENYCLMATKQKSNVEQALNTFTEIVVAEKDHIPALLGMATAYMILKQTPRARNQLKRISKMSWNPIDAEEFEKSWLLLADIYIQSAKYDMAGELLKRCLRHNRSCCKAYEYMGYIMEKEQAYKDAAINYEMAWKYGNQTNPTVGYKLAFNYLKGKRYVDAIDVCHKVLKAHPNYPKIRKEILDKARTSLRN</sequence>
<evidence type="ECO:0000256" key="13">
    <source>
        <dbReference type="PROSITE-ProRule" id="PRU00339"/>
    </source>
</evidence>
<evidence type="ECO:0000256" key="9">
    <source>
        <dbReference type="ARBA" id="ARBA00058418"/>
    </source>
</evidence>
<reference evidence="19" key="2">
    <citation type="submission" date="2025-08" db="UniProtKB">
        <authorList>
            <consortium name="Ensembl"/>
        </authorList>
    </citation>
    <scope>IDENTIFICATION</scope>
</reference>
<dbReference type="PANTHER" id="PTHR14699">
    <property type="entry name" value="STI2 PROTEIN-RELATED"/>
    <property type="match status" value="1"/>
</dbReference>
<evidence type="ECO:0000256" key="4">
    <source>
        <dbReference type="ARBA" id="ARBA00022737"/>
    </source>
</evidence>
<dbReference type="FunFam" id="1.25.40.10:FF:000219">
    <property type="entry name" value="Tetratricopeptide repeat domain 21B"/>
    <property type="match status" value="1"/>
</dbReference>
<dbReference type="SMART" id="SM00028">
    <property type="entry name" value="TPR"/>
    <property type="match status" value="12"/>
</dbReference>
<comment type="subunit">
    <text evidence="10">Component of the IFT complex A (IFT-A) complex. IFT-A complex is divided into a core subcomplex composed of IFT122:IFT140:WDR19 which is associated with TULP3 and a peripheral subcomplex composed of IFT43:WDR35:TTC21B. Interacts directy with WDR35 and TTC21B. Interacts with TTC25.</text>
</comment>
<dbReference type="Proteomes" id="UP000694563">
    <property type="component" value="Chromosome 7"/>
</dbReference>
<protein>
    <recommendedName>
        <fullName evidence="11">Tetratricopeptide repeat protein 21B</fullName>
    </recommendedName>
    <alternativeName>
        <fullName evidence="12">Intraflagellar transport 139 homolog</fullName>
    </alternativeName>
</protein>
<dbReference type="InterPro" id="IPR056832">
    <property type="entry name" value="ARM_TT21_2nd"/>
</dbReference>
<feature type="repeat" description="TPR" evidence="13">
    <location>
        <begin position="841"/>
        <end position="874"/>
    </location>
</feature>
<dbReference type="Pfam" id="PF07719">
    <property type="entry name" value="TPR_2"/>
    <property type="match status" value="1"/>
</dbReference>
<evidence type="ECO:0000259" key="17">
    <source>
        <dbReference type="Pfam" id="PF25064"/>
    </source>
</evidence>
<reference evidence="19" key="3">
    <citation type="submission" date="2025-09" db="UniProtKB">
        <authorList>
            <consortium name="Ensembl"/>
        </authorList>
    </citation>
    <scope>IDENTIFICATION</scope>
</reference>
<dbReference type="GO" id="GO:0035721">
    <property type="term" value="P:intraciliary retrograde transport"/>
    <property type="evidence" value="ECO:0007669"/>
    <property type="project" value="TreeGrafter"/>
</dbReference>
<accession>A0A8C3VEU1</accession>
<dbReference type="PROSITE" id="PS50005">
    <property type="entry name" value="TPR"/>
    <property type="match status" value="4"/>
</dbReference>
<feature type="domain" description="Tetratricopeptide repeat protein 21A/21B N-terminal ARM repeat" evidence="15">
    <location>
        <begin position="40"/>
        <end position="185"/>
    </location>
</feature>
<evidence type="ECO:0000256" key="3">
    <source>
        <dbReference type="ARBA" id="ARBA00022490"/>
    </source>
</evidence>
<evidence type="ECO:0000256" key="10">
    <source>
        <dbReference type="ARBA" id="ARBA00062181"/>
    </source>
</evidence>
<dbReference type="InterPro" id="IPR040364">
    <property type="entry name" value="TTC21A/TTC21B"/>
</dbReference>
<feature type="domain" description="Tetratricopeptide repeat protein 21A/21B C-terminal ARM" evidence="16">
    <location>
        <begin position="983"/>
        <end position="1191"/>
    </location>
</feature>
<dbReference type="PROSITE" id="PS50293">
    <property type="entry name" value="TPR_REGION"/>
    <property type="match status" value="1"/>
</dbReference>
<evidence type="ECO:0000256" key="1">
    <source>
        <dbReference type="ARBA" id="ARBA00004430"/>
    </source>
</evidence>
<dbReference type="Pfam" id="PF25060">
    <property type="entry name" value="ARM_TT21_2nd"/>
    <property type="match status" value="1"/>
</dbReference>
<evidence type="ECO:0000256" key="8">
    <source>
        <dbReference type="ARBA" id="ARBA00023273"/>
    </source>
</evidence>
<evidence type="ECO:0000256" key="5">
    <source>
        <dbReference type="ARBA" id="ARBA00022803"/>
    </source>
</evidence>
<evidence type="ECO:0000259" key="15">
    <source>
        <dbReference type="Pfam" id="PF25062"/>
    </source>
</evidence>
<evidence type="ECO:0000259" key="16">
    <source>
        <dbReference type="Pfam" id="PF25063"/>
    </source>
</evidence>
<dbReference type="GO" id="GO:0010468">
    <property type="term" value="P:regulation of gene expression"/>
    <property type="evidence" value="ECO:0007669"/>
    <property type="project" value="UniProtKB-ARBA"/>
</dbReference>
<evidence type="ECO:0000256" key="2">
    <source>
        <dbReference type="ARBA" id="ARBA00010935"/>
    </source>
</evidence>
<dbReference type="Pfam" id="PF25062">
    <property type="entry name" value="ARM_TT21_N"/>
    <property type="match status" value="1"/>
</dbReference>
<dbReference type="SUPFAM" id="SSF48452">
    <property type="entry name" value="TPR-like"/>
    <property type="match status" value="4"/>
</dbReference>
<evidence type="ECO:0000256" key="12">
    <source>
        <dbReference type="ARBA" id="ARBA00084066"/>
    </source>
</evidence>
<evidence type="ECO:0000259" key="14">
    <source>
        <dbReference type="Pfam" id="PF25060"/>
    </source>
</evidence>
<feature type="domain" description="Tetratricopeptide repeat protein 21A/21B second ARM" evidence="14">
    <location>
        <begin position="217"/>
        <end position="455"/>
    </location>
</feature>
<comment type="function">
    <text evidence="9">Component of the IFT complex A (IFT-A), a complex required for retrograde ciliary transport and entry into cilia of G protein-coupled receptors (GPCRs). Essential for retrograde trafficking of IFT-1, IFT-B and GPCRs. Negatively modulates the SHH signal transduction.</text>
</comment>
<comment type="subcellular location">
    <subcellularLocation>
        <location evidence="1">Cytoplasm</location>
        <location evidence="1">Cytoskeleton</location>
        <location evidence="1">Cilium axoneme</location>
    </subcellularLocation>
</comment>
<keyword evidence="4" id="KW-0677">Repeat</keyword>
<feature type="repeat" description="TPR" evidence="13">
    <location>
        <begin position="239"/>
        <end position="272"/>
    </location>
</feature>